<reference evidence="8 9" key="1">
    <citation type="submission" date="2024-04" db="EMBL/GenBank/DDBJ databases">
        <title>Human intestinal bacterial collection.</title>
        <authorList>
            <person name="Pauvert C."/>
            <person name="Hitch T.C.A."/>
            <person name="Clavel T."/>
        </authorList>
    </citation>
    <scope>NUCLEOTIDE SEQUENCE [LARGE SCALE GENOMIC DNA]</scope>
    <source>
        <strain evidence="8 9">CLA-SR-H026</strain>
    </source>
</reference>
<proteinExistence type="inferred from homology"/>
<dbReference type="InterPro" id="IPR036291">
    <property type="entry name" value="NAD(P)-bd_dom_sf"/>
</dbReference>
<dbReference type="Gene3D" id="3.40.50.720">
    <property type="entry name" value="NAD(P)-binding Rossmann-like Domain"/>
    <property type="match status" value="1"/>
</dbReference>
<dbReference type="InterPro" id="IPR050724">
    <property type="entry name" value="Glu_Leu_Phe_Val_DH"/>
</dbReference>
<comment type="caution">
    <text evidence="8">The sequence shown here is derived from an EMBL/GenBank/DDBJ whole genome shotgun (WGS) entry which is preliminary data.</text>
</comment>
<evidence type="ECO:0000256" key="3">
    <source>
        <dbReference type="ARBA" id="ARBA00012896"/>
    </source>
</evidence>
<organism evidence="8 9">
    <name type="scientific">Aedoeadaptatus acetigenes</name>
    <dbReference type="NCBI Taxonomy" id="2981723"/>
    <lineage>
        <taxon>Bacteria</taxon>
        <taxon>Bacillati</taxon>
        <taxon>Bacillota</taxon>
        <taxon>Tissierellia</taxon>
        <taxon>Tissierellales</taxon>
        <taxon>Peptoniphilaceae</taxon>
        <taxon>Aedoeadaptatus</taxon>
    </lineage>
</organism>
<dbReference type="InterPro" id="IPR033524">
    <property type="entry name" value="Glu/Leu/Phe/Val_DH_AS"/>
</dbReference>
<dbReference type="RefSeq" id="WP_431833769.1">
    <property type="nucleotide sequence ID" value="NZ_JBBNPS010000039.1"/>
</dbReference>
<dbReference type="PROSITE" id="PS00074">
    <property type="entry name" value="GLFV_DEHYDROGENASE"/>
    <property type="match status" value="1"/>
</dbReference>
<protein>
    <recommendedName>
        <fullName evidence="3 5">Glutamate dehydrogenase</fullName>
    </recommendedName>
</protein>
<dbReference type="PIRSF" id="PIRSF000185">
    <property type="entry name" value="Glu_DH"/>
    <property type="match status" value="1"/>
</dbReference>
<dbReference type="Pfam" id="PF02812">
    <property type="entry name" value="ELFV_dehydrog_N"/>
    <property type="match status" value="1"/>
</dbReference>
<sequence>MEISLPMCYDECVGARALSRESESPRFLFPQRESLCSFNEALCQLIFFKEEYCMSYLESVIERVHERHASEPEFCQTVEEVLGSLKPVIDQHPEYERVDLLGRMVEPDRMFSFRVVWQDDEGQYHTNIGYRCQFNGALGPYKGGIRFHPTVNQSVIKFLGFEQCFKNSMTGLPIGGGKGGSDFDPRGRSDDEIMRFCQSFISSLYHYIGPDTDVPAGDMGVGAREVGFMYGQYRRLKAKFENGTFTGKGFSFGGSRVRPEATGYGAVYYLLNVLDHFGEDIKDKKIAVSGFGNVSWGICKKVQQLGGKVVTIAGPDGYIYDKDGINTEEKVNYMLEMRASGRDKVQDYADKFGVDFFPGEKPWINAEYDIAMPAAYQNEITIEEAKAMVEKGLEYYIEVANMPTTNEALNYLIENVKVVAPSKAVNAGGVAGSALEMSQNSARLSWPAEEVDKQLHMIMDNIYKMSVEAAEQYGLGYNLVAGANIAGFVRLADAMMAQGVF</sequence>
<dbReference type="SUPFAM" id="SSF51735">
    <property type="entry name" value="NAD(P)-binding Rossmann-fold domains"/>
    <property type="match status" value="1"/>
</dbReference>
<dbReference type="NCBIfam" id="NF006929">
    <property type="entry name" value="PRK09414.1"/>
    <property type="match status" value="1"/>
</dbReference>
<dbReference type="InterPro" id="IPR006095">
    <property type="entry name" value="Glu/Leu/Phe/Val/Trp_DH"/>
</dbReference>
<evidence type="ECO:0000256" key="1">
    <source>
        <dbReference type="ARBA" id="ARBA00006382"/>
    </source>
</evidence>
<comment type="similarity">
    <text evidence="1 5 6">Belongs to the Glu/Leu/Phe/Val dehydrogenases family.</text>
</comment>
<name>A0ABV1J8T5_9FIRM</name>
<dbReference type="InterPro" id="IPR014362">
    <property type="entry name" value="Glu_DH"/>
</dbReference>
<comment type="subunit">
    <text evidence="2">Homohexamer.</text>
</comment>
<dbReference type="InterPro" id="IPR006096">
    <property type="entry name" value="Glu/Leu/Phe/Val/Trp_DH_C"/>
</dbReference>
<dbReference type="EMBL" id="JBBNPS010000039">
    <property type="protein sequence ID" value="MEQ3354370.1"/>
    <property type="molecule type" value="Genomic_DNA"/>
</dbReference>
<dbReference type="Proteomes" id="UP001481872">
    <property type="component" value="Unassembled WGS sequence"/>
</dbReference>
<dbReference type="SUPFAM" id="SSF53223">
    <property type="entry name" value="Aminoacid dehydrogenase-like, N-terminal domain"/>
    <property type="match status" value="1"/>
</dbReference>
<dbReference type="InterPro" id="IPR046346">
    <property type="entry name" value="Aminoacid_DH-like_N_sf"/>
</dbReference>
<evidence type="ECO:0000256" key="5">
    <source>
        <dbReference type="PIRNR" id="PIRNR000185"/>
    </source>
</evidence>
<evidence type="ECO:0000313" key="8">
    <source>
        <dbReference type="EMBL" id="MEQ3354370.1"/>
    </source>
</evidence>
<feature type="domain" description="Glutamate/phenylalanine/leucine/valine/L-tryptophan dehydrogenase C-terminal" evidence="7">
    <location>
        <begin position="255"/>
        <end position="499"/>
    </location>
</feature>
<evidence type="ECO:0000256" key="6">
    <source>
        <dbReference type="RuleBase" id="RU004417"/>
    </source>
</evidence>
<dbReference type="PANTHER" id="PTHR43571">
    <property type="entry name" value="NADP-SPECIFIC GLUTAMATE DEHYDROGENASE 1-RELATED"/>
    <property type="match status" value="1"/>
</dbReference>
<dbReference type="PANTHER" id="PTHR43571:SF1">
    <property type="entry name" value="NADP-SPECIFIC GLUTAMATE DEHYDROGENASE 1-RELATED"/>
    <property type="match status" value="1"/>
</dbReference>
<dbReference type="GO" id="GO:0004354">
    <property type="term" value="F:glutamate dehydrogenase (NADP+) activity"/>
    <property type="evidence" value="ECO:0007669"/>
    <property type="project" value="UniProtKB-EC"/>
</dbReference>
<dbReference type="Gene3D" id="1.10.285.10">
    <property type="entry name" value="Glutamate Dehydrogenase, chain A, domain 3"/>
    <property type="match status" value="2"/>
</dbReference>
<evidence type="ECO:0000256" key="4">
    <source>
        <dbReference type="ARBA" id="ARBA00023002"/>
    </source>
</evidence>
<keyword evidence="4 5" id="KW-0560">Oxidoreductase</keyword>
<dbReference type="PRINTS" id="PR00082">
    <property type="entry name" value="GLFDHDRGNASE"/>
</dbReference>
<evidence type="ECO:0000313" key="9">
    <source>
        <dbReference type="Proteomes" id="UP001481872"/>
    </source>
</evidence>
<keyword evidence="9" id="KW-1185">Reference proteome</keyword>
<dbReference type="Gene3D" id="3.40.50.10860">
    <property type="entry name" value="Leucine Dehydrogenase, chain A, domain 1"/>
    <property type="match status" value="1"/>
</dbReference>
<evidence type="ECO:0000259" key="7">
    <source>
        <dbReference type="SMART" id="SM00839"/>
    </source>
</evidence>
<gene>
    <name evidence="8" type="primary">gdhA</name>
    <name evidence="8" type="ORF">AAA081_08700</name>
</gene>
<dbReference type="Pfam" id="PF00208">
    <property type="entry name" value="ELFV_dehydrog"/>
    <property type="match status" value="1"/>
</dbReference>
<evidence type="ECO:0000256" key="2">
    <source>
        <dbReference type="ARBA" id="ARBA00011643"/>
    </source>
</evidence>
<dbReference type="SMART" id="SM00839">
    <property type="entry name" value="ELFV_dehydrog"/>
    <property type="match status" value="1"/>
</dbReference>
<accession>A0ABV1J8T5</accession>
<dbReference type="InterPro" id="IPR006097">
    <property type="entry name" value="Glu/Leu/Phe/Val/Trp_DH_dimer"/>
</dbReference>